<proteinExistence type="predicted"/>
<evidence type="ECO:0000313" key="2">
    <source>
        <dbReference type="Proteomes" id="UP000199411"/>
    </source>
</evidence>
<protein>
    <recommendedName>
        <fullName evidence="3">DUF3783 domain-containing protein</fullName>
    </recommendedName>
</protein>
<dbReference type="AlphaFoldDB" id="A0A1G6I177"/>
<keyword evidence="2" id="KW-1185">Reference proteome</keyword>
<reference evidence="2" key="1">
    <citation type="submission" date="2016-10" db="EMBL/GenBank/DDBJ databases">
        <authorList>
            <person name="Varghese N."/>
            <person name="Submissions S."/>
        </authorList>
    </citation>
    <scope>NUCLEOTIDE SEQUENCE [LARGE SCALE GENOMIC DNA]</scope>
    <source>
        <strain evidence="2">DSM 8415</strain>
    </source>
</reference>
<dbReference type="Pfam" id="PF12646">
    <property type="entry name" value="DUF3783"/>
    <property type="match status" value="1"/>
</dbReference>
<accession>A0A1G6I177</accession>
<dbReference type="RefSeq" id="WP_025392530.1">
    <property type="nucleotide sequence ID" value="NZ_FMYU01000001.1"/>
</dbReference>
<organism evidence="1 2">
    <name type="scientific">Desulfurella multipotens</name>
    <dbReference type="NCBI Taxonomy" id="79269"/>
    <lineage>
        <taxon>Bacteria</taxon>
        <taxon>Pseudomonadati</taxon>
        <taxon>Campylobacterota</taxon>
        <taxon>Desulfurellia</taxon>
        <taxon>Desulfurellales</taxon>
        <taxon>Desulfurellaceae</taxon>
        <taxon>Desulfurella</taxon>
    </lineage>
</organism>
<dbReference type="EMBL" id="FMYU01000001">
    <property type="protein sequence ID" value="SDB99496.1"/>
    <property type="molecule type" value="Genomic_DNA"/>
</dbReference>
<sequence length="62" mass="7301">MKTIILHDFDQEELIKFVRLYKQLEKDSLLPEAIIASTTESSLNQVLKKLLLDLEKEHLEFT</sequence>
<dbReference type="InterPro" id="IPR016621">
    <property type="entry name" value="UCP014543"/>
</dbReference>
<dbReference type="OrthoDB" id="9915818at2"/>
<evidence type="ECO:0000313" key="1">
    <source>
        <dbReference type="EMBL" id="SDB99496.1"/>
    </source>
</evidence>
<dbReference type="Proteomes" id="UP000199411">
    <property type="component" value="Unassembled WGS sequence"/>
</dbReference>
<evidence type="ECO:0008006" key="3">
    <source>
        <dbReference type="Google" id="ProtNLM"/>
    </source>
</evidence>
<name>A0A1G6I177_9BACT</name>
<gene>
    <name evidence="1" type="ORF">SAMN05660835_00167</name>
</gene>